<feature type="domain" description="Restriction endonuclease type II-like" evidence="6">
    <location>
        <begin position="249"/>
        <end position="345"/>
    </location>
</feature>
<dbReference type="SUPFAM" id="SSF52540">
    <property type="entry name" value="P-loop containing nucleoside triphosphate hydrolases"/>
    <property type="match status" value="1"/>
</dbReference>
<keyword evidence="3" id="KW-0347">Helicase</keyword>
<evidence type="ECO:0000259" key="5">
    <source>
        <dbReference type="Pfam" id="PF13087"/>
    </source>
</evidence>
<proteinExistence type="predicted"/>
<evidence type="ECO:0000256" key="1">
    <source>
        <dbReference type="ARBA" id="ARBA00022741"/>
    </source>
</evidence>
<dbReference type="SUPFAM" id="SSF52980">
    <property type="entry name" value="Restriction endonuclease-like"/>
    <property type="match status" value="1"/>
</dbReference>
<dbReference type="PANTHER" id="PTHR43788">
    <property type="entry name" value="DNA2/NAM7 HELICASE FAMILY MEMBER"/>
    <property type="match status" value="1"/>
</dbReference>
<dbReference type="InterPro" id="IPR027417">
    <property type="entry name" value="P-loop_NTPase"/>
</dbReference>
<dbReference type="InterPro" id="IPR011335">
    <property type="entry name" value="Restrct_endonuc-II-like"/>
</dbReference>
<evidence type="ECO:0000256" key="2">
    <source>
        <dbReference type="ARBA" id="ARBA00022801"/>
    </source>
</evidence>
<keyword evidence="4" id="KW-0067">ATP-binding</keyword>
<dbReference type="PANTHER" id="PTHR43788:SF8">
    <property type="entry name" value="DNA-BINDING PROTEIN SMUBP-2"/>
    <property type="match status" value="1"/>
</dbReference>
<dbReference type="InterPro" id="IPR049468">
    <property type="entry name" value="Restrct_endonuc-II-like_dom"/>
</dbReference>
<keyword evidence="1" id="KW-0547">Nucleotide-binding</keyword>
<comment type="caution">
    <text evidence="7">The sequence shown here is derived from an EMBL/GenBank/DDBJ whole genome shotgun (WGS) entry which is preliminary data.</text>
</comment>
<dbReference type="Gene3D" id="3.40.50.300">
    <property type="entry name" value="P-loop containing nucleotide triphosphate hydrolases"/>
    <property type="match status" value="1"/>
</dbReference>
<dbReference type="Pfam" id="PF13087">
    <property type="entry name" value="AAA_12"/>
    <property type="match status" value="1"/>
</dbReference>
<accession>A0ABV8TFY3</accession>
<dbReference type="Pfam" id="PF18741">
    <property type="entry name" value="MTES_1575"/>
    <property type="match status" value="1"/>
</dbReference>
<dbReference type="InterPro" id="IPR050534">
    <property type="entry name" value="Coronavir_polyprotein_1ab"/>
</dbReference>
<organism evidence="7 8">
    <name type="scientific">Streptomyces andamanensis</name>
    <dbReference type="NCBI Taxonomy" id="1565035"/>
    <lineage>
        <taxon>Bacteria</taxon>
        <taxon>Bacillati</taxon>
        <taxon>Actinomycetota</taxon>
        <taxon>Actinomycetes</taxon>
        <taxon>Kitasatosporales</taxon>
        <taxon>Streptomycetaceae</taxon>
        <taxon>Streptomyces</taxon>
    </lineage>
</organism>
<name>A0ABV8TFY3_9ACTN</name>
<evidence type="ECO:0000256" key="4">
    <source>
        <dbReference type="ARBA" id="ARBA00022840"/>
    </source>
</evidence>
<keyword evidence="2" id="KW-0378">Hydrolase</keyword>
<evidence type="ECO:0000313" key="8">
    <source>
        <dbReference type="Proteomes" id="UP001595824"/>
    </source>
</evidence>
<sequence>MDSYESVLGMCRGSGVLRGMPLRWHYRSRHENLIAFSNHEFYDDSMTTFPGALEQSPDIGVEFIKADGIYDRGGRSNNPGEAAKVAQRVIHHFDTRPGLTLGVVALSKAQAEAIEEAVQKAREARPDLDRFFTEDRLDGFFVKNLETVQGDERDVIILSIGYGRDQQGKLHSSFGPMNNKDVGWRRLNVAVTRARRRMEVVASFYGGELRDSGNRSVQALKRYLEYAQHGPRILETEAADPDAAPESPFEEEVIDLLRGWGYSVQPQVGVAGFRIDMAVRHPAAPGRYALGIECDGAMYHSSRAARDRDRLREAVLRDLGWKLHRIWGTDWYRNRRDAMARLRAAVEAACEADPHAVRVPRVAEGGSDGEGGTAAAADVAAAAGGEEAVEAAGGDPAPRVEFVTVDTGPSSWSRPYQVADHRELVSVRFDSARRRGLDDIALQDPDAVDVVADVALRVVDAEGPIEEELIFTRVRSVWNKASSGPVIKDRIRRALRKLVRQGGIVRIGATAYDRPDREVTVARTPIPRCDRKVALVPAVERQLVLRNVVAEGPGVHPEDLLREAARFFGWARLGSDIRDALTADIDKLTAGGHLVEAEGGLMPEESA</sequence>
<feature type="domain" description="DNA2/NAM7 helicase-like C-terminal" evidence="5">
    <location>
        <begin position="22"/>
        <end position="202"/>
    </location>
</feature>
<dbReference type="Gene3D" id="3.40.960.10">
    <property type="entry name" value="VSR Endonuclease"/>
    <property type="match status" value="1"/>
</dbReference>
<gene>
    <name evidence="7" type="ORF">ACFPC0_17285</name>
</gene>
<dbReference type="InterPro" id="IPR041679">
    <property type="entry name" value="DNA2/NAM7-like_C"/>
</dbReference>
<evidence type="ECO:0000313" key="7">
    <source>
        <dbReference type="EMBL" id="MFC4329517.1"/>
    </source>
</evidence>
<dbReference type="Proteomes" id="UP001595824">
    <property type="component" value="Unassembled WGS sequence"/>
</dbReference>
<evidence type="ECO:0000256" key="3">
    <source>
        <dbReference type="ARBA" id="ARBA00022806"/>
    </source>
</evidence>
<dbReference type="CDD" id="cd18808">
    <property type="entry name" value="SF1_C_Upf1"/>
    <property type="match status" value="1"/>
</dbReference>
<keyword evidence="8" id="KW-1185">Reference proteome</keyword>
<dbReference type="EMBL" id="JBHSDP010000015">
    <property type="protein sequence ID" value="MFC4329517.1"/>
    <property type="molecule type" value="Genomic_DNA"/>
</dbReference>
<evidence type="ECO:0000259" key="6">
    <source>
        <dbReference type="Pfam" id="PF18741"/>
    </source>
</evidence>
<dbReference type="InterPro" id="IPR047187">
    <property type="entry name" value="SF1_C_Upf1"/>
</dbReference>
<protein>
    <submittedName>
        <fullName evidence="7">AAA domain-containing protein</fullName>
    </submittedName>
</protein>
<dbReference type="RefSeq" id="WP_381740017.1">
    <property type="nucleotide sequence ID" value="NZ_JBHSDP010000015.1"/>
</dbReference>
<reference evidence="8" key="1">
    <citation type="journal article" date="2019" name="Int. J. Syst. Evol. Microbiol.">
        <title>The Global Catalogue of Microorganisms (GCM) 10K type strain sequencing project: providing services to taxonomists for standard genome sequencing and annotation.</title>
        <authorList>
            <consortium name="The Broad Institute Genomics Platform"/>
            <consortium name="The Broad Institute Genome Sequencing Center for Infectious Disease"/>
            <person name="Wu L."/>
            <person name="Ma J."/>
        </authorList>
    </citation>
    <scope>NUCLEOTIDE SEQUENCE [LARGE SCALE GENOMIC DNA]</scope>
    <source>
        <strain evidence="8">PCU 347</strain>
    </source>
</reference>